<dbReference type="InterPro" id="IPR036397">
    <property type="entry name" value="RNaseH_sf"/>
</dbReference>
<dbReference type="GO" id="GO:0016787">
    <property type="term" value="F:hydrolase activity"/>
    <property type="evidence" value="ECO:0007669"/>
    <property type="project" value="UniProtKB-KW"/>
</dbReference>
<keyword evidence="8" id="KW-1185">Reference proteome</keyword>
<dbReference type="GO" id="GO:0003676">
    <property type="term" value="F:nucleic acid binding"/>
    <property type="evidence" value="ECO:0007669"/>
    <property type="project" value="InterPro"/>
</dbReference>
<dbReference type="CDD" id="cd00303">
    <property type="entry name" value="retropepsin_like"/>
    <property type="match status" value="1"/>
</dbReference>
<evidence type="ECO:0000256" key="2">
    <source>
        <dbReference type="ARBA" id="ARBA00022695"/>
    </source>
</evidence>
<protein>
    <submittedName>
        <fullName evidence="9">Uncharacterized protein LOC104214174</fullName>
    </submittedName>
</protein>
<keyword evidence="1" id="KW-0808">Transferase</keyword>
<dbReference type="SUPFAM" id="SSF56672">
    <property type="entry name" value="DNA/RNA polymerases"/>
    <property type="match status" value="1"/>
</dbReference>
<evidence type="ECO:0000259" key="7">
    <source>
        <dbReference type="PROSITE" id="PS50994"/>
    </source>
</evidence>
<dbReference type="InterPro" id="IPR012337">
    <property type="entry name" value="RNaseH-like_sf"/>
</dbReference>
<dbReference type="GO" id="GO:0003964">
    <property type="term" value="F:RNA-directed DNA polymerase activity"/>
    <property type="evidence" value="ECO:0007669"/>
    <property type="project" value="UniProtKB-KW"/>
</dbReference>
<reference evidence="8" key="1">
    <citation type="journal article" date="2013" name="Genome Biol.">
        <title>Reference genomes and transcriptomes of Nicotiana sylvestris and Nicotiana tomentosiformis.</title>
        <authorList>
            <person name="Sierro N."/>
            <person name="Battey J.N."/>
            <person name="Ouadi S."/>
            <person name="Bovet L."/>
            <person name="Goepfert S."/>
            <person name="Bakaher N."/>
            <person name="Peitsch M.C."/>
            <person name="Ivanov N.V."/>
        </authorList>
    </citation>
    <scope>NUCLEOTIDE SEQUENCE [LARGE SCALE GENOMIC DNA]</scope>
</reference>
<evidence type="ECO:0000256" key="1">
    <source>
        <dbReference type="ARBA" id="ARBA00022679"/>
    </source>
</evidence>
<dbReference type="OrthoDB" id="1302771at2759"/>
<dbReference type="Gene3D" id="3.10.10.10">
    <property type="entry name" value="HIV Type 1 Reverse Transcriptase, subunit A, domain 1"/>
    <property type="match status" value="1"/>
</dbReference>
<gene>
    <name evidence="9" type="primary">LOC104214174</name>
</gene>
<dbReference type="InterPro" id="IPR043502">
    <property type="entry name" value="DNA/RNA_pol_sf"/>
</dbReference>
<dbReference type="Proteomes" id="UP000189701">
    <property type="component" value="Unplaced"/>
</dbReference>
<dbReference type="Gene3D" id="3.30.420.10">
    <property type="entry name" value="Ribonuclease H-like superfamily/Ribonuclease H"/>
    <property type="match status" value="1"/>
</dbReference>
<dbReference type="InterPro" id="IPR000477">
    <property type="entry name" value="RT_dom"/>
</dbReference>
<accession>A0A1U7VIF5</accession>
<dbReference type="GO" id="GO:0015074">
    <property type="term" value="P:DNA integration"/>
    <property type="evidence" value="ECO:0007669"/>
    <property type="project" value="InterPro"/>
</dbReference>
<evidence type="ECO:0000256" key="6">
    <source>
        <dbReference type="ARBA" id="ARBA00022918"/>
    </source>
</evidence>
<dbReference type="STRING" id="4096.A0A1U7VIF5"/>
<keyword evidence="5" id="KW-0378">Hydrolase</keyword>
<evidence type="ECO:0000313" key="9">
    <source>
        <dbReference type="RefSeq" id="XP_009762104.1"/>
    </source>
</evidence>
<evidence type="ECO:0000313" key="8">
    <source>
        <dbReference type="Proteomes" id="UP000189701"/>
    </source>
</evidence>
<dbReference type="Pfam" id="PF17917">
    <property type="entry name" value="RT_RNaseH"/>
    <property type="match status" value="1"/>
</dbReference>
<dbReference type="GO" id="GO:0004519">
    <property type="term" value="F:endonuclease activity"/>
    <property type="evidence" value="ECO:0007669"/>
    <property type="project" value="UniProtKB-KW"/>
</dbReference>
<evidence type="ECO:0000256" key="3">
    <source>
        <dbReference type="ARBA" id="ARBA00022722"/>
    </source>
</evidence>
<dbReference type="Gene3D" id="3.30.70.270">
    <property type="match status" value="1"/>
</dbReference>
<feature type="domain" description="Integrase catalytic" evidence="7">
    <location>
        <begin position="501"/>
        <end position="611"/>
    </location>
</feature>
<name>A0A1U7VIF5_NICSY</name>
<keyword evidence="3" id="KW-0540">Nuclease</keyword>
<dbReference type="InterPro" id="IPR041373">
    <property type="entry name" value="RT_RNaseH"/>
</dbReference>
<dbReference type="PANTHER" id="PTHR37984">
    <property type="entry name" value="PROTEIN CBG26694"/>
    <property type="match status" value="1"/>
</dbReference>
<proteinExistence type="predicted"/>
<keyword evidence="2" id="KW-0548">Nucleotidyltransferase</keyword>
<organism evidence="8 9">
    <name type="scientific">Nicotiana sylvestris</name>
    <name type="common">Wood tobacco</name>
    <name type="synonym">South American tobacco</name>
    <dbReference type="NCBI Taxonomy" id="4096"/>
    <lineage>
        <taxon>Eukaryota</taxon>
        <taxon>Viridiplantae</taxon>
        <taxon>Streptophyta</taxon>
        <taxon>Embryophyta</taxon>
        <taxon>Tracheophyta</taxon>
        <taxon>Spermatophyta</taxon>
        <taxon>Magnoliopsida</taxon>
        <taxon>eudicotyledons</taxon>
        <taxon>Gunneridae</taxon>
        <taxon>Pentapetalae</taxon>
        <taxon>asterids</taxon>
        <taxon>lamiids</taxon>
        <taxon>Solanales</taxon>
        <taxon>Solanaceae</taxon>
        <taxon>Nicotianoideae</taxon>
        <taxon>Nicotianeae</taxon>
        <taxon>Nicotiana</taxon>
    </lineage>
</organism>
<keyword evidence="4" id="KW-0255">Endonuclease</keyword>
<dbReference type="InterPro" id="IPR001584">
    <property type="entry name" value="Integrase_cat-core"/>
</dbReference>
<dbReference type="AlphaFoldDB" id="A0A1U7VIF5"/>
<dbReference type="CDD" id="cd09274">
    <property type="entry name" value="RNase_HI_RT_Ty3"/>
    <property type="match status" value="1"/>
</dbReference>
<dbReference type="Pfam" id="PF00078">
    <property type="entry name" value="RVT_1"/>
    <property type="match status" value="1"/>
</dbReference>
<dbReference type="PANTHER" id="PTHR37984:SF5">
    <property type="entry name" value="PROTEIN NYNRIN-LIKE"/>
    <property type="match status" value="1"/>
</dbReference>
<evidence type="ECO:0000256" key="5">
    <source>
        <dbReference type="ARBA" id="ARBA00022801"/>
    </source>
</evidence>
<evidence type="ECO:0000256" key="4">
    <source>
        <dbReference type="ARBA" id="ARBA00022759"/>
    </source>
</evidence>
<dbReference type="SUPFAM" id="SSF53098">
    <property type="entry name" value="Ribonuclease H-like"/>
    <property type="match status" value="1"/>
</dbReference>
<dbReference type="eggNOG" id="KOG0017">
    <property type="taxonomic scope" value="Eukaryota"/>
</dbReference>
<dbReference type="RefSeq" id="XP_009762104.1">
    <property type="nucleotide sequence ID" value="XM_009763802.1"/>
</dbReference>
<dbReference type="PROSITE" id="PS50994">
    <property type="entry name" value="INTEGRASE"/>
    <property type="match status" value="1"/>
</dbReference>
<dbReference type="CDD" id="cd01647">
    <property type="entry name" value="RT_LTR"/>
    <property type="match status" value="1"/>
</dbReference>
<keyword evidence="6" id="KW-0695">RNA-directed DNA polymerase</keyword>
<sequence>MGSSHNFIDPAVAEHLGCPITQISPQVVVASNGVMKVDKVCRVSWLLLEGAEFAAEFLILPLGSCRVVLGGKRHVLRGAGRQILSHGARKLAKIRGNHSKLCMIQLVPTMCNEVQWYSLEAKEMTKLDPKLLALLDESKTIFDEPSQLPPSRGVFDHRIILQNGTEPINKRPYIYPSIKKDVIETLVKQMLDQEIIQPSSSPFVAHVVLAGKKDETWRLCVDYRDLNKTTVKKKFPIPIVEDLLDELGGSKVFSKIDLWSGYHQLRIATEEIPKTAFRTHSGHYEYLVMPFGLSNDPATFQGLMNSVFNAFLRKYVLGHPIAFISKALSPRHAALSVYDRELLALVHAVTKWSQYLLGQRFIIRAYHKALKYLMEQKLHINSQLIWLTKLVPFDYVIEYKKGVENKVADALSRVSGAELLALLVSATDSDLLQDIVNCWSSNDDLKILIEQLKSNLTTPSKFTWQHDQLRRKGRLVVGKVQNLSTDILKNKTDLAAYPGFLQPLPIPEMVWSQINMDFIDDLPKSKGHEVILVVVYRLSKYAHFMPLKHPYTAQSIAKAFFDVVVRLHGLPEIITSDRDAVFLSFFWQELFSLQGVQLNTSTAYPSVRWPD</sequence>
<dbReference type="InterPro" id="IPR050951">
    <property type="entry name" value="Retrovirus_Pol_polyprotein"/>
</dbReference>
<reference evidence="9" key="2">
    <citation type="submission" date="2025-08" db="UniProtKB">
        <authorList>
            <consortium name="RefSeq"/>
        </authorList>
    </citation>
    <scope>IDENTIFICATION</scope>
    <source>
        <tissue evidence="9">Leaf</tissue>
    </source>
</reference>
<dbReference type="InterPro" id="IPR043128">
    <property type="entry name" value="Rev_trsase/Diguanyl_cyclase"/>
</dbReference>